<dbReference type="InterPro" id="IPR004843">
    <property type="entry name" value="Calcineurin-like_PHP"/>
</dbReference>
<dbReference type="Gene3D" id="3.60.21.10">
    <property type="match status" value="1"/>
</dbReference>
<dbReference type="RefSeq" id="WP_353864965.1">
    <property type="nucleotide sequence ID" value="NZ_CP088295.1"/>
</dbReference>
<feature type="transmembrane region" description="Helical" evidence="1">
    <location>
        <begin position="407"/>
        <end position="429"/>
    </location>
</feature>
<keyword evidence="1" id="KW-1133">Transmembrane helix</keyword>
<organism evidence="3 4">
    <name type="scientific">Svornostia abyssi</name>
    <dbReference type="NCBI Taxonomy" id="2898438"/>
    <lineage>
        <taxon>Bacteria</taxon>
        <taxon>Bacillati</taxon>
        <taxon>Actinomycetota</taxon>
        <taxon>Thermoleophilia</taxon>
        <taxon>Solirubrobacterales</taxon>
        <taxon>Baekduiaceae</taxon>
        <taxon>Svornostia</taxon>
    </lineage>
</organism>
<keyword evidence="1" id="KW-0812">Transmembrane</keyword>
<evidence type="ECO:0000313" key="3">
    <source>
        <dbReference type="EMBL" id="UUY04482.1"/>
    </source>
</evidence>
<protein>
    <submittedName>
        <fullName evidence="3">Metallophosphoesterase</fullName>
    </submittedName>
</protein>
<dbReference type="Proteomes" id="UP001058860">
    <property type="component" value="Chromosome"/>
</dbReference>
<dbReference type="PANTHER" id="PTHR34211:SF3">
    <property type="entry name" value="CALCINEURIN-LIKE METALLO-PHOSPHOESTERASE SUPERFAMILY PROTEIN"/>
    <property type="match status" value="1"/>
</dbReference>
<gene>
    <name evidence="3" type="ORF">LRS13_02810</name>
</gene>
<evidence type="ECO:0000259" key="2">
    <source>
        <dbReference type="Pfam" id="PF00149"/>
    </source>
</evidence>
<sequence>MADPELLPRHLRWPRRTAAAREEELLRLGFVREAPTRWLDPALLVRSGVQAVVSAAFGRFADRRETQANLEQPVFDAYADRDELWLDVISDTGDGWPATMTMAWLLGRPALAVAGEADTLPRADVVLVGGDLVYPAAERVAYEHRFVGPFAGALPWAEPAPHLFAIPGNHDWYDGLVAFTRRFCQQQWIGGWQTWQKRSYAALKLPHGWWVWMLDIQLDELVDDAQLDWFRAAAGQLADGDRVILLTGKPSWLRVSDAAPFPPAWENLAYVERIVRDAGGEVGLVLTGDLHHYARYSSTSNPPAPHRITAGGGGAYLSPTHTLPDRVALPPRRGEPGVPYEQAAVYPDARRSRRLSWGVLKLASLSPGLAAVIGGVYALLAAAFLTAVAEGPGNLAATARAGGLDGFVSAATSGTGVVLVLLLAGALIVQLDAPPPWRQLVGVLHAAAHVVVCGLVVYAVAALVFAADADTAAVWPAALLAAGLAGFAVGTTLLAAVLLFVSMVLGRRAKETANQVFAAQGLEDDKSFLRLHVDRAGALHVHALGVDAICRDWTGPHEGRDDARFRPPTRP</sequence>
<dbReference type="PANTHER" id="PTHR34211">
    <property type="entry name" value="CALCINEURIN-LIKE METALLO-PHOSPHOESTERASE SUPERFAMILY PROTEIN"/>
    <property type="match status" value="1"/>
</dbReference>
<feature type="transmembrane region" description="Helical" evidence="1">
    <location>
        <begin position="473"/>
        <end position="501"/>
    </location>
</feature>
<dbReference type="InterPro" id="IPR029052">
    <property type="entry name" value="Metallo-depent_PP-like"/>
</dbReference>
<feature type="transmembrane region" description="Helical" evidence="1">
    <location>
        <begin position="441"/>
        <end position="467"/>
    </location>
</feature>
<dbReference type="Pfam" id="PF00149">
    <property type="entry name" value="Metallophos"/>
    <property type="match status" value="1"/>
</dbReference>
<accession>A0ABY5PIU5</accession>
<keyword evidence="4" id="KW-1185">Reference proteome</keyword>
<reference evidence="4" key="1">
    <citation type="submission" date="2021-11" db="EMBL/GenBank/DDBJ databases">
        <title>Cultivation dependent microbiological survey of springs from the worlds oldest radium mine currently devoted to the extraction of radon-saturated water.</title>
        <authorList>
            <person name="Kapinusova G."/>
            <person name="Smrhova T."/>
            <person name="Strejcek M."/>
            <person name="Suman J."/>
            <person name="Jani K."/>
            <person name="Pajer P."/>
            <person name="Uhlik O."/>
        </authorList>
    </citation>
    <scope>NUCLEOTIDE SEQUENCE [LARGE SCALE GENOMIC DNA]</scope>
    <source>
        <strain evidence="4">J379</strain>
    </source>
</reference>
<evidence type="ECO:0000256" key="1">
    <source>
        <dbReference type="SAM" id="Phobius"/>
    </source>
</evidence>
<evidence type="ECO:0000313" key="4">
    <source>
        <dbReference type="Proteomes" id="UP001058860"/>
    </source>
</evidence>
<name>A0ABY5PIU5_9ACTN</name>
<dbReference type="SUPFAM" id="SSF56300">
    <property type="entry name" value="Metallo-dependent phosphatases"/>
    <property type="match status" value="1"/>
</dbReference>
<keyword evidence="1" id="KW-0472">Membrane</keyword>
<feature type="domain" description="Calcineurin-like phosphoesterase" evidence="2">
    <location>
        <begin position="87"/>
        <end position="292"/>
    </location>
</feature>
<proteinExistence type="predicted"/>
<feature type="transmembrane region" description="Helical" evidence="1">
    <location>
        <begin position="359"/>
        <end position="387"/>
    </location>
</feature>
<dbReference type="EMBL" id="CP088295">
    <property type="protein sequence ID" value="UUY04482.1"/>
    <property type="molecule type" value="Genomic_DNA"/>
</dbReference>